<dbReference type="EMBL" id="JBHRSB010000002">
    <property type="protein sequence ID" value="MFC2999776.1"/>
    <property type="molecule type" value="Genomic_DNA"/>
</dbReference>
<dbReference type="Proteomes" id="UP001595420">
    <property type="component" value="Unassembled WGS sequence"/>
</dbReference>
<evidence type="ECO:0000313" key="2">
    <source>
        <dbReference type="EMBL" id="MFC2999776.1"/>
    </source>
</evidence>
<feature type="chain" id="PRO_5047538612" evidence="1">
    <location>
        <begin position="21"/>
        <end position="250"/>
    </location>
</feature>
<evidence type="ECO:0000313" key="3">
    <source>
        <dbReference type="Proteomes" id="UP001595420"/>
    </source>
</evidence>
<dbReference type="RefSeq" id="WP_343215180.1">
    <property type="nucleotide sequence ID" value="NZ_JAFNJS010000002.1"/>
</dbReference>
<protein>
    <submittedName>
        <fullName evidence="2">DUF1194 domain-containing protein</fullName>
    </submittedName>
</protein>
<gene>
    <name evidence="2" type="ORF">ACFOD3_07720</name>
</gene>
<name>A0ABV7BSU3_9PROT</name>
<feature type="signal peptide" evidence="1">
    <location>
        <begin position="1"/>
        <end position="20"/>
    </location>
</feature>
<evidence type="ECO:0000256" key="1">
    <source>
        <dbReference type="SAM" id="SignalP"/>
    </source>
</evidence>
<organism evidence="2 3">
    <name type="scientific">Falsiroseomonas tokyonensis</name>
    <dbReference type="NCBI Taxonomy" id="430521"/>
    <lineage>
        <taxon>Bacteria</taxon>
        <taxon>Pseudomonadati</taxon>
        <taxon>Pseudomonadota</taxon>
        <taxon>Alphaproteobacteria</taxon>
        <taxon>Acetobacterales</taxon>
        <taxon>Roseomonadaceae</taxon>
        <taxon>Falsiroseomonas</taxon>
    </lineage>
</organism>
<sequence>MIPRRALLAAPALAAAPARAQVGAAGAAVDLLLVLAVDASGSIDADEFALQRDGIAEAIAHPAVLAAIRSRPRGAIGVAMVEWGSPGGAATVVDWMRVTDAASATAAAEAMRDAPRSRQSYNAIGDAILHATALIAAAPWRAEERTIDVSGDGPDIRSLTPAAEARDYAVAQGIVVNGLAIEASSAWRDGRLAAAYERDVMGGPGAFVMRAEDRRDFARALRAKLIREVALHPAGAQSAHATGKVGASGA</sequence>
<dbReference type="Pfam" id="PF06707">
    <property type="entry name" value="DUF1194"/>
    <property type="match status" value="1"/>
</dbReference>
<dbReference type="InterPro" id="IPR010607">
    <property type="entry name" value="DUF1194"/>
</dbReference>
<reference evidence="3" key="1">
    <citation type="journal article" date="2019" name="Int. J. Syst. Evol. Microbiol.">
        <title>The Global Catalogue of Microorganisms (GCM) 10K type strain sequencing project: providing services to taxonomists for standard genome sequencing and annotation.</title>
        <authorList>
            <consortium name="The Broad Institute Genomics Platform"/>
            <consortium name="The Broad Institute Genome Sequencing Center for Infectious Disease"/>
            <person name="Wu L."/>
            <person name="Ma J."/>
        </authorList>
    </citation>
    <scope>NUCLEOTIDE SEQUENCE [LARGE SCALE GENOMIC DNA]</scope>
    <source>
        <strain evidence="3">CGMCC 1.16855</strain>
    </source>
</reference>
<keyword evidence="1" id="KW-0732">Signal</keyword>
<accession>A0ABV7BSU3</accession>
<dbReference type="Gene3D" id="3.40.50.410">
    <property type="entry name" value="von Willebrand factor, type A domain"/>
    <property type="match status" value="1"/>
</dbReference>
<keyword evidence="3" id="KW-1185">Reference proteome</keyword>
<dbReference type="SUPFAM" id="SSF53300">
    <property type="entry name" value="vWA-like"/>
    <property type="match status" value="1"/>
</dbReference>
<proteinExistence type="predicted"/>
<comment type="caution">
    <text evidence="2">The sequence shown here is derived from an EMBL/GenBank/DDBJ whole genome shotgun (WGS) entry which is preliminary data.</text>
</comment>
<dbReference type="InterPro" id="IPR036465">
    <property type="entry name" value="vWFA_dom_sf"/>
</dbReference>